<name>A0AAP0LZH4_9ROSI</name>
<organism evidence="1 2">
    <name type="scientific">Citrus x changshan-huyou</name>
    <dbReference type="NCBI Taxonomy" id="2935761"/>
    <lineage>
        <taxon>Eukaryota</taxon>
        <taxon>Viridiplantae</taxon>
        <taxon>Streptophyta</taxon>
        <taxon>Embryophyta</taxon>
        <taxon>Tracheophyta</taxon>
        <taxon>Spermatophyta</taxon>
        <taxon>Magnoliopsida</taxon>
        <taxon>eudicotyledons</taxon>
        <taxon>Gunneridae</taxon>
        <taxon>Pentapetalae</taxon>
        <taxon>rosids</taxon>
        <taxon>malvids</taxon>
        <taxon>Sapindales</taxon>
        <taxon>Rutaceae</taxon>
        <taxon>Aurantioideae</taxon>
        <taxon>Citrus</taxon>
    </lineage>
</organism>
<comment type="caution">
    <text evidence="1">The sequence shown here is derived from an EMBL/GenBank/DDBJ whole genome shotgun (WGS) entry which is preliminary data.</text>
</comment>
<proteinExistence type="predicted"/>
<dbReference type="Proteomes" id="UP001428341">
    <property type="component" value="Unassembled WGS sequence"/>
</dbReference>
<dbReference type="PANTHER" id="PTHR34046">
    <property type="entry name" value="OS06G0218800 PROTEIN"/>
    <property type="match status" value="1"/>
</dbReference>
<evidence type="ECO:0000313" key="1">
    <source>
        <dbReference type="EMBL" id="KAK9193240.1"/>
    </source>
</evidence>
<accession>A0AAP0LZH4</accession>
<protein>
    <submittedName>
        <fullName evidence="1">Uncharacterized protein</fullName>
    </submittedName>
</protein>
<dbReference type="PANTHER" id="PTHR34046:SF7">
    <property type="entry name" value="DUF740 FAMILY PROTEIN"/>
    <property type="match status" value="1"/>
</dbReference>
<dbReference type="EMBL" id="JBCGBO010000006">
    <property type="protein sequence ID" value="KAK9193240.1"/>
    <property type="molecule type" value="Genomic_DNA"/>
</dbReference>
<keyword evidence="2" id="KW-1185">Reference proteome</keyword>
<reference evidence="1 2" key="1">
    <citation type="submission" date="2024-05" db="EMBL/GenBank/DDBJ databases">
        <title>Haplotype-resolved chromosome-level genome assembly of Huyou (Citrus changshanensis).</title>
        <authorList>
            <person name="Miao C."/>
            <person name="Chen W."/>
            <person name="Wu Y."/>
            <person name="Wang L."/>
            <person name="Zhao S."/>
            <person name="Grierson D."/>
            <person name="Xu C."/>
            <person name="Chen K."/>
        </authorList>
    </citation>
    <scope>NUCLEOTIDE SEQUENCE [LARGE SCALE GENOMIC DNA]</scope>
    <source>
        <strain evidence="1">01-14</strain>
        <tissue evidence="1">Leaf</tissue>
    </source>
</reference>
<evidence type="ECO:0000313" key="2">
    <source>
        <dbReference type="Proteomes" id="UP001428341"/>
    </source>
</evidence>
<sequence>MSPSSKSKHDTTVIKCRKHLKHKQSPGVCSLCLRDKLSQLAAISSSPLLFGNCKNNVLTKSRSLVSFVPRVRNQEGESKKKKWHVAPSGHQMALVRQAPVAPTLPGNGLQQMLFNSSKPNLYLAAGGLEQKQATSSPSLRTHLLQFCEDCGNDFEELSLHLMCS</sequence>
<dbReference type="AlphaFoldDB" id="A0AAP0LZH4"/>
<gene>
    <name evidence="1" type="ORF">WN944_003937</name>
</gene>